<keyword evidence="2" id="KW-1185">Reference proteome</keyword>
<evidence type="ECO:0000313" key="1">
    <source>
        <dbReference type="EMBL" id="KAK0402786.1"/>
    </source>
</evidence>
<dbReference type="InterPro" id="IPR032675">
    <property type="entry name" value="LRR_dom_sf"/>
</dbReference>
<name>A0AA39HBI3_9BILA</name>
<dbReference type="Proteomes" id="UP001175271">
    <property type="component" value="Unassembled WGS sequence"/>
</dbReference>
<dbReference type="Gene3D" id="3.80.10.10">
    <property type="entry name" value="Ribonuclease Inhibitor"/>
    <property type="match status" value="1"/>
</dbReference>
<reference evidence="1" key="1">
    <citation type="submission" date="2023-06" db="EMBL/GenBank/DDBJ databases">
        <title>Genomic analysis of the entomopathogenic nematode Steinernema hermaphroditum.</title>
        <authorList>
            <person name="Schwarz E.M."/>
            <person name="Heppert J.K."/>
            <person name="Baniya A."/>
            <person name="Schwartz H.T."/>
            <person name="Tan C.-H."/>
            <person name="Antoshechkin I."/>
            <person name="Sternberg P.W."/>
            <person name="Goodrich-Blair H."/>
            <person name="Dillman A.R."/>
        </authorList>
    </citation>
    <scope>NUCLEOTIDE SEQUENCE</scope>
    <source>
        <strain evidence="1">PS9179</strain>
        <tissue evidence="1">Whole animal</tissue>
    </source>
</reference>
<protein>
    <submittedName>
        <fullName evidence="1">Uncharacterized protein</fullName>
    </submittedName>
</protein>
<evidence type="ECO:0000313" key="2">
    <source>
        <dbReference type="Proteomes" id="UP001175271"/>
    </source>
</evidence>
<accession>A0AA39HBI3</accession>
<dbReference type="AlphaFoldDB" id="A0AA39HBI3"/>
<comment type="caution">
    <text evidence="1">The sequence shown here is derived from an EMBL/GenBank/DDBJ whole genome shotgun (WGS) entry which is preliminary data.</text>
</comment>
<proteinExistence type="predicted"/>
<sequence length="256" mass="29924">MDGVPVAFIEEVCRLLTRSQKHRLNELSNWNLVSEDVLRNCATVDLYIDVTPEKNGIYFHIQSRDGPYMLTIEDLQKKQVCLKGVIVWFYVQSHRLDVYHHVFNGAVVKRFLQIRASVVEPLELRILRSESCHFNYDVPLVEEFLGRLDRIRSAEIDDAVCSFMLIQDALVRGTLEYLYVYANETTVDGVKQLLEGVDRFNCLKHLKVTLCGVSEEEVTKVAEELPSFRMKFKCRQRNSLFFDRRDRKRANEIDDK</sequence>
<gene>
    <name evidence="1" type="ORF">QR680_016531</name>
</gene>
<dbReference type="EMBL" id="JAUCMV010000004">
    <property type="protein sequence ID" value="KAK0402786.1"/>
    <property type="molecule type" value="Genomic_DNA"/>
</dbReference>
<organism evidence="1 2">
    <name type="scientific">Steinernema hermaphroditum</name>
    <dbReference type="NCBI Taxonomy" id="289476"/>
    <lineage>
        <taxon>Eukaryota</taxon>
        <taxon>Metazoa</taxon>
        <taxon>Ecdysozoa</taxon>
        <taxon>Nematoda</taxon>
        <taxon>Chromadorea</taxon>
        <taxon>Rhabditida</taxon>
        <taxon>Tylenchina</taxon>
        <taxon>Panagrolaimomorpha</taxon>
        <taxon>Strongyloidoidea</taxon>
        <taxon>Steinernematidae</taxon>
        <taxon>Steinernema</taxon>
    </lineage>
</organism>